<sequence>MEGYWAESINWLTVCFKNNSSLALKPLNSLRTLNSLFILGVSEEVPGRESSFVKHSKEVVILCEDSKEVDSNKYQAQFSNQGNKTSTWENALEKLTMQTSTFVAQTSNFMNETRTNFKNQEASIRNLENQIGQLSRQLSERSPGTFPSDTIPNLKEQCKAIQLRSGRVIENGKRIDDIVEESNEKEVERKYEEKNDREKNQESESKMREYVPTIPFPQRLKKFLNVFKKLHINIPFAEALEQMPSYAKFMKDLLSKKRKLQEDETIMLTEECSSIIQQKLPPKLKDPGSFVIPCEIGNITVGKALCDLGPSINQPLSIFKRLGIGEVKPTMINLFSQLIYPYGIVEDVLVKVDKLIFPADFVVLNMEEDAKVLIILGRPFLATGRALIDVE</sequence>
<evidence type="ECO:0000256" key="2">
    <source>
        <dbReference type="SAM" id="MobiDB-lite"/>
    </source>
</evidence>
<evidence type="ECO:0000256" key="1">
    <source>
        <dbReference type="SAM" id="Coils"/>
    </source>
</evidence>
<name>A0AAQ3S9H8_VIGMU</name>
<gene>
    <name evidence="3" type="ORF">V8G54_002733</name>
</gene>
<dbReference type="Gene3D" id="2.40.70.10">
    <property type="entry name" value="Acid Proteases"/>
    <property type="match status" value="1"/>
</dbReference>
<feature type="region of interest" description="Disordered" evidence="2">
    <location>
        <begin position="182"/>
        <end position="206"/>
    </location>
</feature>
<dbReference type="AlphaFoldDB" id="A0AAQ3S9H8"/>
<evidence type="ECO:0000313" key="4">
    <source>
        <dbReference type="Proteomes" id="UP001374535"/>
    </source>
</evidence>
<dbReference type="PANTHER" id="PTHR33067:SF39">
    <property type="entry name" value="TRANSCRIPTION FACTOR INTERACTOR AND REGULATOR CCHC(ZN) FAMILY"/>
    <property type="match status" value="1"/>
</dbReference>
<organism evidence="3 4">
    <name type="scientific">Vigna mungo</name>
    <name type="common">Black gram</name>
    <name type="synonym">Phaseolus mungo</name>
    <dbReference type="NCBI Taxonomy" id="3915"/>
    <lineage>
        <taxon>Eukaryota</taxon>
        <taxon>Viridiplantae</taxon>
        <taxon>Streptophyta</taxon>
        <taxon>Embryophyta</taxon>
        <taxon>Tracheophyta</taxon>
        <taxon>Spermatophyta</taxon>
        <taxon>Magnoliopsida</taxon>
        <taxon>eudicotyledons</taxon>
        <taxon>Gunneridae</taxon>
        <taxon>Pentapetalae</taxon>
        <taxon>rosids</taxon>
        <taxon>fabids</taxon>
        <taxon>Fabales</taxon>
        <taxon>Fabaceae</taxon>
        <taxon>Papilionoideae</taxon>
        <taxon>50 kb inversion clade</taxon>
        <taxon>NPAAA clade</taxon>
        <taxon>indigoferoid/millettioid clade</taxon>
        <taxon>Phaseoleae</taxon>
        <taxon>Vigna</taxon>
    </lineage>
</organism>
<feature type="coiled-coil region" evidence="1">
    <location>
        <begin position="110"/>
        <end position="137"/>
    </location>
</feature>
<keyword evidence="4" id="KW-1185">Reference proteome</keyword>
<proteinExistence type="predicted"/>
<reference evidence="3 4" key="1">
    <citation type="journal article" date="2023" name="Life. Sci Alliance">
        <title>Evolutionary insights into 3D genome organization and epigenetic landscape of Vigna mungo.</title>
        <authorList>
            <person name="Junaid A."/>
            <person name="Singh B."/>
            <person name="Bhatia S."/>
        </authorList>
    </citation>
    <scope>NUCLEOTIDE SEQUENCE [LARGE SCALE GENOMIC DNA]</scope>
    <source>
        <strain evidence="3">Urdbean</strain>
    </source>
</reference>
<dbReference type="CDD" id="cd00303">
    <property type="entry name" value="retropepsin_like"/>
    <property type="match status" value="1"/>
</dbReference>
<protein>
    <submittedName>
        <fullName evidence="3">Uncharacterized protein</fullName>
    </submittedName>
</protein>
<accession>A0AAQ3S9H8</accession>
<dbReference type="Proteomes" id="UP001374535">
    <property type="component" value="Chromosome 1"/>
</dbReference>
<dbReference type="PANTHER" id="PTHR33067">
    <property type="entry name" value="RNA-DIRECTED DNA POLYMERASE-RELATED"/>
    <property type="match status" value="1"/>
</dbReference>
<keyword evidence="1" id="KW-0175">Coiled coil</keyword>
<evidence type="ECO:0000313" key="3">
    <source>
        <dbReference type="EMBL" id="WVZ24189.1"/>
    </source>
</evidence>
<dbReference type="InterPro" id="IPR021109">
    <property type="entry name" value="Peptidase_aspartic_dom_sf"/>
</dbReference>
<dbReference type="EMBL" id="CP144700">
    <property type="protein sequence ID" value="WVZ24189.1"/>
    <property type="molecule type" value="Genomic_DNA"/>
</dbReference>